<proteinExistence type="predicted"/>
<keyword evidence="1" id="KW-1133">Transmembrane helix</keyword>
<dbReference type="AlphaFoldDB" id="A0A1U6ACL0"/>
<keyword evidence="1" id="KW-0812">Transmembrane</keyword>
<evidence type="ECO:0000313" key="3">
    <source>
        <dbReference type="Proteomes" id="UP000190074"/>
    </source>
</evidence>
<name>A0A1U6ACL0_9MYCO</name>
<sequence>MSGGRALRRACPAVLLWVLCLLIGGAYLLPGESAYGVDTVVQVSLYETDELHHWELSQPGAAVTRGRQNLDVQSAWLPVAISLLVLGYGAPLLAMTMLRRGAVLSRAPDNVGRQRLLYLGINRR</sequence>
<reference evidence="2 3" key="1">
    <citation type="submission" date="2016-11" db="EMBL/GenBank/DDBJ databases">
        <authorList>
            <consortium name="Pathogen Informatics"/>
        </authorList>
    </citation>
    <scope>NUCLEOTIDE SEQUENCE [LARGE SCALE GENOMIC DNA]</scope>
    <source>
        <strain evidence="2 3">911</strain>
    </source>
</reference>
<dbReference type="EMBL" id="FVGW01000004">
    <property type="protein sequence ID" value="SKM12415.1"/>
    <property type="molecule type" value="Genomic_DNA"/>
</dbReference>
<feature type="transmembrane region" description="Helical" evidence="1">
    <location>
        <begin position="12"/>
        <end position="29"/>
    </location>
</feature>
<evidence type="ECO:0000256" key="1">
    <source>
        <dbReference type="SAM" id="Phobius"/>
    </source>
</evidence>
<organism evidence="2 3">
    <name type="scientific">Mycobacteroides abscessus subsp. massiliense</name>
    <dbReference type="NCBI Taxonomy" id="1962118"/>
    <lineage>
        <taxon>Bacteria</taxon>
        <taxon>Bacillati</taxon>
        <taxon>Actinomycetota</taxon>
        <taxon>Actinomycetes</taxon>
        <taxon>Mycobacteriales</taxon>
        <taxon>Mycobacteriaceae</taxon>
        <taxon>Mycobacteroides</taxon>
        <taxon>Mycobacteroides abscessus</taxon>
    </lineage>
</organism>
<evidence type="ECO:0000313" key="2">
    <source>
        <dbReference type="EMBL" id="SKM12415.1"/>
    </source>
</evidence>
<keyword evidence="1" id="KW-0472">Membrane</keyword>
<protein>
    <recommendedName>
        <fullName evidence="4">Transmembrane protein</fullName>
    </recommendedName>
</protein>
<feature type="transmembrane region" description="Helical" evidence="1">
    <location>
        <begin position="75"/>
        <end position="98"/>
    </location>
</feature>
<evidence type="ECO:0008006" key="4">
    <source>
        <dbReference type="Google" id="ProtNLM"/>
    </source>
</evidence>
<dbReference type="Proteomes" id="UP000190074">
    <property type="component" value="Unassembled WGS sequence"/>
</dbReference>
<gene>
    <name evidence="2" type="ORF">SAMEA2259716_02739</name>
</gene>
<accession>A0A1U6ACL0</accession>